<dbReference type="PROSITE" id="PS50059">
    <property type="entry name" value="FKBP_PPIASE"/>
    <property type="match status" value="1"/>
</dbReference>
<gene>
    <name evidence="3" type="primary">fkbP_2</name>
    <name evidence="3" type="ORF">GALL_267510</name>
</gene>
<dbReference type="Gene3D" id="3.10.50.40">
    <property type="match status" value="1"/>
</dbReference>
<dbReference type="PROSITE" id="PS51257">
    <property type="entry name" value="PROKAR_LIPOPROTEIN"/>
    <property type="match status" value="1"/>
</dbReference>
<evidence type="ECO:0000256" key="1">
    <source>
        <dbReference type="SAM" id="MobiDB-lite"/>
    </source>
</evidence>
<reference evidence="3" key="1">
    <citation type="submission" date="2016-10" db="EMBL/GenBank/DDBJ databases">
        <title>Sequence of Gallionella enrichment culture.</title>
        <authorList>
            <person name="Poehlein A."/>
            <person name="Muehling M."/>
            <person name="Daniel R."/>
        </authorList>
    </citation>
    <scope>NUCLEOTIDE SEQUENCE</scope>
</reference>
<feature type="domain" description="PPIase FKBP-type" evidence="2">
    <location>
        <begin position="198"/>
        <end position="282"/>
    </location>
</feature>
<accession>A0A1J5R7J8</accession>
<dbReference type="Pfam" id="PF00254">
    <property type="entry name" value="FKBP_C"/>
    <property type="match status" value="1"/>
</dbReference>
<evidence type="ECO:0000259" key="2">
    <source>
        <dbReference type="PROSITE" id="PS50059"/>
    </source>
</evidence>
<keyword evidence="3" id="KW-0413">Isomerase</keyword>
<evidence type="ECO:0000313" key="3">
    <source>
        <dbReference type="EMBL" id="OIQ91354.1"/>
    </source>
</evidence>
<dbReference type="AlphaFoldDB" id="A0A1J5R7J8"/>
<protein>
    <submittedName>
        <fullName evidence="3">FK506-binding protein</fullName>
        <ecNumber evidence="3">5.2.1.8</ecNumber>
    </submittedName>
</protein>
<sequence length="306" mass="30682">MRRLIAVAVAVLLLVAGCTRSGSGTSVVQVGGDPGALPTVRFQVPLAVTAPSSRVVWAGTGNTLVDGKPVLIDYLLENASTGAVVAESYGSSPKAYLLTKESLGADLFDALRGQRVGARIVQESPASAAGGMTFPTVIVMDVLATRAEGDPVPARPGMPAVTLAADGAPTITPTTSAPPTDLTVVPLVKGTGDQVPTDARVTVQYTEVDWATGAVVDSTWTTGMPVSFSLAGLGAWSQGLVEQTVGSQVMVVVPPSFALGGPKGSELQNATLVFVVDILAATGPTAAASPSTTVSPSAAASSSPTS</sequence>
<dbReference type="InterPro" id="IPR046357">
    <property type="entry name" value="PPIase_dom_sf"/>
</dbReference>
<proteinExistence type="predicted"/>
<feature type="region of interest" description="Disordered" evidence="1">
    <location>
        <begin position="286"/>
        <end position="306"/>
    </location>
</feature>
<dbReference type="GO" id="GO:0003755">
    <property type="term" value="F:peptidyl-prolyl cis-trans isomerase activity"/>
    <property type="evidence" value="ECO:0007669"/>
    <property type="project" value="UniProtKB-EC"/>
</dbReference>
<dbReference type="InterPro" id="IPR001179">
    <property type="entry name" value="PPIase_FKBP_dom"/>
</dbReference>
<dbReference type="EC" id="5.2.1.8" evidence="3"/>
<organism evidence="3">
    <name type="scientific">mine drainage metagenome</name>
    <dbReference type="NCBI Taxonomy" id="410659"/>
    <lineage>
        <taxon>unclassified sequences</taxon>
        <taxon>metagenomes</taxon>
        <taxon>ecological metagenomes</taxon>
    </lineage>
</organism>
<comment type="caution">
    <text evidence="3">The sequence shown here is derived from an EMBL/GenBank/DDBJ whole genome shotgun (WGS) entry which is preliminary data.</text>
</comment>
<name>A0A1J5R7J8_9ZZZZ</name>
<dbReference type="SUPFAM" id="SSF54534">
    <property type="entry name" value="FKBP-like"/>
    <property type="match status" value="1"/>
</dbReference>
<dbReference type="EMBL" id="MLJW01000262">
    <property type="protein sequence ID" value="OIQ91354.1"/>
    <property type="molecule type" value="Genomic_DNA"/>
</dbReference>